<proteinExistence type="predicted"/>
<reference evidence="1 2" key="1">
    <citation type="submission" date="2020-08" db="EMBL/GenBank/DDBJ databases">
        <title>Plant Genome Project.</title>
        <authorList>
            <person name="Zhang R.-G."/>
        </authorList>
    </citation>
    <scope>NUCLEOTIDE SEQUENCE [LARGE SCALE GENOMIC DNA]</scope>
    <source>
        <tissue evidence="1">Rhizome</tissue>
    </source>
</reference>
<organism evidence="1 2">
    <name type="scientific">Zingiber officinale</name>
    <name type="common">Ginger</name>
    <name type="synonym">Amomum zingiber</name>
    <dbReference type="NCBI Taxonomy" id="94328"/>
    <lineage>
        <taxon>Eukaryota</taxon>
        <taxon>Viridiplantae</taxon>
        <taxon>Streptophyta</taxon>
        <taxon>Embryophyta</taxon>
        <taxon>Tracheophyta</taxon>
        <taxon>Spermatophyta</taxon>
        <taxon>Magnoliopsida</taxon>
        <taxon>Liliopsida</taxon>
        <taxon>Zingiberales</taxon>
        <taxon>Zingiberaceae</taxon>
        <taxon>Zingiber</taxon>
    </lineage>
</organism>
<evidence type="ECO:0000313" key="1">
    <source>
        <dbReference type="EMBL" id="KAG6483128.1"/>
    </source>
</evidence>
<dbReference type="EMBL" id="JACMSC010000016">
    <property type="protein sequence ID" value="KAG6483128.1"/>
    <property type="molecule type" value="Genomic_DNA"/>
</dbReference>
<dbReference type="Proteomes" id="UP000734854">
    <property type="component" value="Unassembled WGS sequence"/>
</dbReference>
<sequence length="434" mass="49175">MAAEEDNEGGNRFQPLCALEEVEQGTMHEEAKLNRDEKEINLIEDGGILRVGSEQTVAGQNEKVENSIRAENAELPTACVSSMGKRLAVCQLNQMADNVEQSGGSSSFLEMQVGNVGVGMSKSFMDTDESDTSVSVHLQRSSSLSDFSSVILEKLMSCIRSWSSNNLRLLIKGLNWMLPCDGFGLHKLQFKLKRLKAHLKWWNTGVFGNIHDKVKQAEEEFSIAQKSFDLDPNEVNKLNMAKKQASLFQTLYMEETFWKQKAAVRWMGEGDRNTKFFHSMVQKRRMANRIFRIWNEGICLDKPELIQVSGADFFKDLFTGEEFDCTEIDMEHIPSLISANDNSVLCALPSVEVGIWLNLGEPSGCYCERDWLEKSWMVGTGWSHQGHVREVIPFLIIWFLWVACNDAKHRAKLLGIHAEIKSINIVAMVKWQKP</sequence>
<gene>
    <name evidence="1" type="ORF">ZIOFF_059768</name>
</gene>
<name>A0A8J5FBQ1_ZINOF</name>
<dbReference type="AlphaFoldDB" id="A0A8J5FBQ1"/>
<keyword evidence="2" id="KW-1185">Reference proteome</keyword>
<comment type="caution">
    <text evidence="1">The sequence shown here is derived from an EMBL/GenBank/DDBJ whole genome shotgun (WGS) entry which is preliminary data.</text>
</comment>
<protein>
    <submittedName>
        <fullName evidence="1">Uncharacterized protein</fullName>
    </submittedName>
</protein>
<evidence type="ECO:0000313" key="2">
    <source>
        <dbReference type="Proteomes" id="UP000734854"/>
    </source>
</evidence>
<accession>A0A8J5FBQ1</accession>